<keyword evidence="1" id="KW-0227">DNA damage</keyword>
<dbReference type="GO" id="GO:0043139">
    <property type="term" value="F:5'-3' DNA helicase activity"/>
    <property type="evidence" value="ECO:0007669"/>
    <property type="project" value="UniProtKB-EC"/>
</dbReference>
<dbReference type="Gene3D" id="3.40.50.300">
    <property type="entry name" value="P-loop containing nucleotide triphosphate hydrolases"/>
    <property type="match status" value="2"/>
</dbReference>
<evidence type="ECO:0000259" key="2">
    <source>
        <dbReference type="Pfam" id="PF05970"/>
    </source>
</evidence>
<evidence type="ECO:0000313" key="3">
    <source>
        <dbReference type="EMBL" id="KAF4968604.1"/>
    </source>
</evidence>
<sequence length="574" mass="64683">MTNGDDEVAYLLNVPELAIITPLDWWILGNGSSQYRGQLAFSIYYPQEKAEDQRTDYAYSAVYEGIVSYIVCCGKSTVLKAAVERLRLGGRTVYITAPTGIAALQVGGTSTWAYMGWTPADHKRPLPILKDRVFRTQVKDRLQKTDVLIIDEISMVENHHLERINECMKTVKCYAQTPQKYRPDAPAFGGAQVIMTGDFCQLSPVKPFQNCYLCGGTMLPDEDNDEYTCDDGHGPFSDVDKWAFRSSAWEEANFVHVNLEQIHRQSDQSFVRMLQKCRLGIPFSSAEANTLRNHQCDVRNATQLFAINKKVDQLNQAKFDQMPGEDIMYNALDGFDWNTNHLEIEHYSIRTPDGLLEECGRNHSLDSLVELNTGALVMLKVNLDLPRGLINGSQGTVCGWEKFDPAKLPRAYKKNKSSEFDIDVLGGDYARLRERQVRVFADKQVYKDWPIVQFHNGVKRTIYPWCVVTALGSTEPYSLLYRTQVPLSLAWAVSIHKSQGMTLNRVIVNLHGFWEHSQVYVALSRATSLGGLRVIAGRQGLEAGKGANLQVREFLLAMFGEGLFRRHGDLTVGS</sequence>
<dbReference type="SUPFAM" id="SSF52540">
    <property type="entry name" value="P-loop containing nucleoside triphosphate hydrolases"/>
    <property type="match status" value="2"/>
</dbReference>
<keyword evidence="1" id="KW-0067">ATP-binding</keyword>
<dbReference type="PANTHER" id="PTHR47642:SF5">
    <property type="entry name" value="ATP-DEPENDENT DNA HELICASE"/>
    <property type="match status" value="1"/>
</dbReference>
<dbReference type="InterPro" id="IPR010285">
    <property type="entry name" value="DNA_helicase_pif1-like_DEAD"/>
</dbReference>
<dbReference type="GO" id="GO:0006281">
    <property type="term" value="P:DNA repair"/>
    <property type="evidence" value="ECO:0007669"/>
    <property type="project" value="UniProtKB-KW"/>
</dbReference>
<evidence type="ECO:0000256" key="1">
    <source>
        <dbReference type="RuleBase" id="RU363044"/>
    </source>
</evidence>
<name>A0A8H4U343_9HYPO</name>
<dbReference type="CDD" id="cd18809">
    <property type="entry name" value="SF1_C_RecD"/>
    <property type="match status" value="1"/>
</dbReference>
<comment type="catalytic activity">
    <reaction evidence="1">
        <text>ATP + H2O = ADP + phosphate + H(+)</text>
        <dbReference type="Rhea" id="RHEA:13065"/>
        <dbReference type="ChEBI" id="CHEBI:15377"/>
        <dbReference type="ChEBI" id="CHEBI:15378"/>
        <dbReference type="ChEBI" id="CHEBI:30616"/>
        <dbReference type="ChEBI" id="CHEBI:43474"/>
        <dbReference type="ChEBI" id="CHEBI:456216"/>
        <dbReference type="EC" id="5.6.2.3"/>
    </reaction>
</comment>
<proteinExistence type="inferred from homology"/>
<keyword evidence="4" id="KW-1185">Reference proteome</keyword>
<keyword evidence="1" id="KW-0347">Helicase</keyword>
<dbReference type="InterPro" id="IPR051055">
    <property type="entry name" value="PIF1_helicase"/>
</dbReference>
<feature type="domain" description="DNA helicase Pif1-like DEAD-box helicase" evidence="2">
    <location>
        <begin position="73"/>
        <end position="206"/>
    </location>
</feature>
<comment type="caution">
    <text evidence="3">The sequence shown here is derived from an EMBL/GenBank/DDBJ whole genome shotgun (WGS) entry which is preliminary data.</text>
</comment>
<dbReference type="AlphaFoldDB" id="A0A8H4U343"/>
<gene>
    <name evidence="3" type="ORF">FSARC_4028</name>
</gene>
<reference evidence="3" key="1">
    <citation type="journal article" date="2020" name="BMC Genomics">
        <title>Correction to: Identification and distribution of gene clusters required for synthesis of sphingolipid metabolism inhibitors in diverse species of the filamentous fungus Fusarium.</title>
        <authorList>
            <person name="Kim H.S."/>
            <person name="Lohmar J.M."/>
            <person name="Busman M."/>
            <person name="Brown D.W."/>
            <person name="Naumann T.A."/>
            <person name="Divon H.H."/>
            <person name="Lysoe E."/>
            <person name="Uhlig S."/>
            <person name="Proctor R.H."/>
        </authorList>
    </citation>
    <scope>NUCLEOTIDE SEQUENCE</scope>
    <source>
        <strain evidence="3">NRRL 20472</strain>
    </source>
</reference>
<dbReference type="InterPro" id="IPR027417">
    <property type="entry name" value="P-loop_NTPase"/>
</dbReference>
<protein>
    <recommendedName>
        <fullName evidence="1">ATP-dependent DNA helicase</fullName>
        <ecNumber evidence="1">5.6.2.3</ecNumber>
    </recommendedName>
</protein>
<dbReference type="GO" id="GO:0000723">
    <property type="term" value="P:telomere maintenance"/>
    <property type="evidence" value="ECO:0007669"/>
    <property type="project" value="InterPro"/>
</dbReference>
<dbReference type="PANTHER" id="PTHR47642">
    <property type="entry name" value="ATP-DEPENDENT DNA HELICASE"/>
    <property type="match status" value="1"/>
</dbReference>
<dbReference type="GO" id="GO:0016787">
    <property type="term" value="F:hydrolase activity"/>
    <property type="evidence" value="ECO:0007669"/>
    <property type="project" value="UniProtKB-KW"/>
</dbReference>
<dbReference type="Pfam" id="PF05970">
    <property type="entry name" value="PIF1"/>
    <property type="match status" value="1"/>
</dbReference>
<dbReference type="GO" id="GO:0005524">
    <property type="term" value="F:ATP binding"/>
    <property type="evidence" value="ECO:0007669"/>
    <property type="project" value="UniProtKB-KW"/>
</dbReference>
<keyword evidence="1" id="KW-0378">Hydrolase</keyword>
<keyword evidence="1" id="KW-0234">DNA repair</keyword>
<dbReference type="EMBL" id="JABEXW010000193">
    <property type="protein sequence ID" value="KAF4968604.1"/>
    <property type="molecule type" value="Genomic_DNA"/>
</dbReference>
<comment type="cofactor">
    <cofactor evidence="1">
        <name>Mg(2+)</name>
        <dbReference type="ChEBI" id="CHEBI:18420"/>
    </cofactor>
</comment>
<evidence type="ECO:0000313" key="4">
    <source>
        <dbReference type="Proteomes" id="UP000622797"/>
    </source>
</evidence>
<dbReference type="GO" id="GO:0006310">
    <property type="term" value="P:DNA recombination"/>
    <property type="evidence" value="ECO:0007669"/>
    <property type="project" value="UniProtKB-KW"/>
</dbReference>
<organism evidence="3 4">
    <name type="scientific">Fusarium sarcochroum</name>
    <dbReference type="NCBI Taxonomy" id="1208366"/>
    <lineage>
        <taxon>Eukaryota</taxon>
        <taxon>Fungi</taxon>
        <taxon>Dikarya</taxon>
        <taxon>Ascomycota</taxon>
        <taxon>Pezizomycotina</taxon>
        <taxon>Sordariomycetes</taxon>
        <taxon>Hypocreomycetidae</taxon>
        <taxon>Hypocreales</taxon>
        <taxon>Nectriaceae</taxon>
        <taxon>Fusarium</taxon>
        <taxon>Fusarium lateritium species complex</taxon>
    </lineage>
</organism>
<dbReference type="EC" id="5.6.2.3" evidence="1"/>
<reference evidence="3" key="2">
    <citation type="submission" date="2020-05" db="EMBL/GenBank/DDBJ databases">
        <authorList>
            <person name="Kim H.-S."/>
            <person name="Proctor R.H."/>
            <person name="Brown D.W."/>
        </authorList>
    </citation>
    <scope>NUCLEOTIDE SEQUENCE</scope>
    <source>
        <strain evidence="3">NRRL 20472</strain>
    </source>
</reference>
<keyword evidence="1" id="KW-0233">DNA recombination</keyword>
<comment type="similarity">
    <text evidence="1">Belongs to the helicase family.</text>
</comment>
<dbReference type="OrthoDB" id="432234at2759"/>
<accession>A0A8H4U343</accession>
<dbReference type="Proteomes" id="UP000622797">
    <property type="component" value="Unassembled WGS sequence"/>
</dbReference>
<keyword evidence="1" id="KW-0547">Nucleotide-binding</keyword>